<feature type="region of interest" description="Disordered" evidence="1">
    <location>
        <begin position="1"/>
        <end position="32"/>
    </location>
</feature>
<evidence type="ECO:0000256" key="1">
    <source>
        <dbReference type="SAM" id="MobiDB-lite"/>
    </source>
</evidence>
<proteinExistence type="predicted"/>
<gene>
    <name evidence="2" type="ORF">BofuT4_uP097850.1</name>
</gene>
<evidence type="ECO:0000313" key="2">
    <source>
        <dbReference type="EMBL" id="CCD34884.1"/>
    </source>
</evidence>
<dbReference type="STRING" id="999810.G2YCQ5"/>
<dbReference type="AlphaFoldDB" id="G2YCQ5"/>
<sequence>MLGAPQRGSKGKEIPEKLKTTTNLDGRDDVNHVSPRLSAVGAYLRPGVERFYSAQETQEAKNAKETQK</sequence>
<dbReference type="Proteomes" id="UP000008177">
    <property type="component" value="Unplaced contigs"/>
</dbReference>
<accession>G2YCQ5</accession>
<dbReference type="HOGENOM" id="CLU_2793707_0_0_1"/>
<protein>
    <submittedName>
        <fullName evidence="2">Uncharacterized protein</fullName>
    </submittedName>
</protein>
<feature type="compositionally biased region" description="Basic and acidic residues" evidence="1">
    <location>
        <begin position="10"/>
        <end position="31"/>
    </location>
</feature>
<organism evidence="2 3">
    <name type="scientific">Botryotinia fuckeliana (strain T4)</name>
    <name type="common">Noble rot fungus</name>
    <name type="synonym">Botrytis cinerea</name>
    <dbReference type="NCBI Taxonomy" id="999810"/>
    <lineage>
        <taxon>Eukaryota</taxon>
        <taxon>Fungi</taxon>
        <taxon>Dikarya</taxon>
        <taxon>Ascomycota</taxon>
        <taxon>Pezizomycotina</taxon>
        <taxon>Leotiomycetes</taxon>
        <taxon>Helotiales</taxon>
        <taxon>Sclerotiniaceae</taxon>
        <taxon>Botrytis</taxon>
    </lineage>
</organism>
<dbReference type="InParanoid" id="G2YCQ5"/>
<evidence type="ECO:0000313" key="3">
    <source>
        <dbReference type="Proteomes" id="UP000008177"/>
    </source>
</evidence>
<name>G2YCQ5_BOTF4</name>
<dbReference type="EMBL" id="FQ790319">
    <property type="protein sequence ID" value="CCD34884.1"/>
    <property type="molecule type" value="Genomic_DNA"/>
</dbReference>
<reference evidence="3" key="1">
    <citation type="journal article" date="2011" name="PLoS Genet.">
        <title>Genomic analysis of the necrotrophic fungal pathogens Sclerotinia sclerotiorum and Botrytis cinerea.</title>
        <authorList>
            <person name="Amselem J."/>
            <person name="Cuomo C.A."/>
            <person name="van Kan J.A."/>
            <person name="Viaud M."/>
            <person name="Benito E.P."/>
            <person name="Couloux A."/>
            <person name="Coutinho P.M."/>
            <person name="de Vries R.P."/>
            <person name="Dyer P.S."/>
            <person name="Fillinger S."/>
            <person name="Fournier E."/>
            <person name="Gout L."/>
            <person name="Hahn M."/>
            <person name="Kohn L."/>
            <person name="Lapalu N."/>
            <person name="Plummer K.M."/>
            <person name="Pradier J.M."/>
            <person name="Quevillon E."/>
            <person name="Sharon A."/>
            <person name="Simon A."/>
            <person name="ten Have A."/>
            <person name="Tudzynski B."/>
            <person name="Tudzynski P."/>
            <person name="Wincker P."/>
            <person name="Andrew M."/>
            <person name="Anthouard V."/>
            <person name="Beever R.E."/>
            <person name="Beffa R."/>
            <person name="Benoit I."/>
            <person name="Bouzid O."/>
            <person name="Brault B."/>
            <person name="Chen Z."/>
            <person name="Choquer M."/>
            <person name="Collemare J."/>
            <person name="Cotton P."/>
            <person name="Danchin E.G."/>
            <person name="Da Silva C."/>
            <person name="Gautier A."/>
            <person name="Giraud C."/>
            <person name="Giraud T."/>
            <person name="Gonzalez C."/>
            <person name="Grossetete S."/>
            <person name="Guldener U."/>
            <person name="Henrissat B."/>
            <person name="Howlett B.J."/>
            <person name="Kodira C."/>
            <person name="Kretschmer M."/>
            <person name="Lappartient A."/>
            <person name="Leroch M."/>
            <person name="Levis C."/>
            <person name="Mauceli E."/>
            <person name="Neuveglise C."/>
            <person name="Oeser B."/>
            <person name="Pearson M."/>
            <person name="Poulain J."/>
            <person name="Poussereau N."/>
            <person name="Quesneville H."/>
            <person name="Rascle C."/>
            <person name="Schumacher J."/>
            <person name="Segurens B."/>
            <person name="Sexton A."/>
            <person name="Silva E."/>
            <person name="Sirven C."/>
            <person name="Soanes D.M."/>
            <person name="Talbot N.J."/>
            <person name="Templeton M."/>
            <person name="Yandava C."/>
            <person name="Yarden O."/>
            <person name="Zeng Q."/>
            <person name="Rollins J.A."/>
            <person name="Lebrun M.H."/>
            <person name="Dickman M."/>
        </authorList>
    </citation>
    <scope>NUCLEOTIDE SEQUENCE [LARGE SCALE GENOMIC DNA]</scope>
    <source>
        <strain evidence="3">T4</strain>
    </source>
</reference>